<dbReference type="EMBL" id="LR861803">
    <property type="protein sequence ID" value="CAD1787570.1"/>
    <property type="molecule type" value="Genomic_DNA"/>
</dbReference>
<feature type="domain" description="HTH LytTR-type" evidence="5">
    <location>
        <begin position="148"/>
        <end position="241"/>
    </location>
</feature>
<reference evidence="7 8" key="1">
    <citation type="submission" date="2020-07" db="EMBL/GenBank/DDBJ databases">
        <authorList>
            <person name="Teixeira M."/>
        </authorList>
    </citation>
    <scope>NUCLEOTIDE SEQUENCE [LARGE SCALE GENOMIC DNA]</scope>
    <source>
        <strain evidence="7">1</strain>
        <strain evidence="6">Xanthomonas sp. CPBF 367</strain>
    </source>
</reference>
<evidence type="ECO:0000256" key="3">
    <source>
        <dbReference type="PROSITE-ProRule" id="PRU00169"/>
    </source>
</evidence>
<accession>A0A8E4EKR0</accession>
<evidence type="ECO:0000259" key="5">
    <source>
        <dbReference type="PROSITE" id="PS50930"/>
    </source>
</evidence>
<sequence length="241" mass="26976">MTATQVRVLIADDEPLARERLRLLLGEHPHVEVIGEAENGQQVLQQCHHLHPDLVLLDIAMPGVDGLETARLLRQNQPQPAVVFCTAYDQHALSAFDAAALDYLMKPVRPERLAAALEKVATFLAGRAPSAAPPRTHLCARLRGSLRLIAIGDIRYLQAEEKYVIVHHSRGEDLIEESLKSLEDEFADRLVRIHRNCLVARAELVELRRSGDGQVHAVLRNVPHPLEVSRRCVASLREQLR</sequence>
<keyword evidence="2" id="KW-0238">DNA-binding</keyword>
<evidence type="ECO:0000313" key="6">
    <source>
        <dbReference type="EMBL" id="CAD0314219.1"/>
    </source>
</evidence>
<dbReference type="PANTHER" id="PTHR48111">
    <property type="entry name" value="REGULATOR OF RPOS"/>
    <property type="match status" value="1"/>
</dbReference>
<dbReference type="InterPro" id="IPR011006">
    <property type="entry name" value="CheY-like_superfamily"/>
</dbReference>
<dbReference type="SMART" id="SM00850">
    <property type="entry name" value="LytTR"/>
    <property type="match status" value="1"/>
</dbReference>
<gene>
    <name evidence="7" type="ORF">XSP_000644</name>
</gene>
<name>A0A8E4EKR0_9XANT</name>
<dbReference type="InterPro" id="IPR039420">
    <property type="entry name" value="WalR-like"/>
</dbReference>
<dbReference type="GO" id="GO:0032993">
    <property type="term" value="C:protein-DNA complex"/>
    <property type="evidence" value="ECO:0007669"/>
    <property type="project" value="TreeGrafter"/>
</dbReference>
<keyword evidence="1" id="KW-0902">Two-component regulatory system</keyword>
<organism evidence="7 8">
    <name type="scientific">Xanthomonas euroxanthea</name>
    <dbReference type="NCBI Taxonomy" id="2259622"/>
    <lineage>
        <taxon>Bacteria</taxon>
        <taxon>Pseudomonadati</taxon>
        <taxon>Pseudomonadota</taxon>
        <taxon>Gammaproteobacteria</taxon>
        <taxon>Lysobacterales</taxon>
        <taxon>Lysobacteraceae</taxon>
        <taxon>Xanthomonas</taxon>
    </lineage>
</organism>
<protein>
    <submittedName>
        <fullName evidence="7">Response regulator transcription factor</fullName>
    </submittedName>
</protein>
<evidence type="ECO:0000256" key="1">
    <source>
        <dbReference type="ARBA" id="ARBA00023012"/>
    </source>
</evidence>
<dbReference type="Gene3D" id="3.40.50.2300">
    <property type="match status" value="1"/>
</dbReference>
<proteinExistence type="predicted"/>
<evidence type="ECO:0000256" key="2">
    <source>
        <dbReference type="ARBA" id="ARBA00023125"/>
    </source>
</evidence>
<keyword evidence="3" id="KW-0597">Phosphoprotein</keyword>
<evidence type="ECO:0000313" key="7">
    <source>
        <dbReference type="EMBL" id="CAD1787570.1"/>
    </source>
</evidence>
<dbReference type="SMART" id="SM00448">
    <property type="entry name" value="REC"/>
    <property type="match status" value="1"/>
</dbReference>
<dbReference type="PANTHER" id="PTHR48111:SF3">
    <property type="entry name" value="TRANSCRIPTIONAL REGULATORY PROTEIN BTSR"/>
    <property type="match status" value="1"/>
</dbReference>
<evidence type="ECO:0000259" key="4">
    <source>
        <dbReference type="PROSITE" id="PS50110"/>
    </source>
</evidence>
<feature type="domain" description="Response regulatory" evidence="4">
    <location>
        <begin position="7"/>
        <end position="121"/>
    </location>
</feature>
<dbReference type="Gene3D" id="2.40.50.1020">
    <property type="entry name" value="LytTr DNA-binding domain"/>
    <property type="match status" value="1"/>
</dbReference>
<dbReference type="GO" id="GO:0000976">
    <property type="term" value="F:transcription cis-regulatory region binding"/>
    <property type="evidence" value="ECO:0007669"/>
    <property type="project" value="TreeGrafter"/>
</dbReference>
<evidence type="ECO:0000313" key="8">
    <source>
        <dbReference type="Proteomes" id="UP000515493"/>
    </source>
</evidence>
<dbReference type="GO" id="GO:0000156">
    <property type="term" value="F:phosphorelay response regulator activity"/>
    <property type="evidence" value="ECO:0007669"/>
    <property type="project" value="TreeGrafter"/>
</dbReference>
<dbReference type="RefSeq" id="WP_180708025.1">
    <property type="nucleotide sequence ID" value="NZ_JACHOI010000001.1"/>
</dbReference>
<dbReference type="GO" id="GO:0006355">
    <property type="term" value="P:regulation of DNA-templated transcription"/>
    <property type="evidence" value="ECO:0007669"/>
    <property type="project" value="TreeGrafter"/>
</dbReference>
<dbReference type="PROSITE" id="PS50930">
    <property type="entry name" value="HTH_LYTTR"/>
    <property type="match status" value="1"/>
</dbReference>
<dbReference type="GeneID" id="79387986"/>
<dbReference type="InterPro" id="IPR001789">
    <property type="entry name" value="Sig_transdc_resp-reg_receiver"/>
</dbReference>
<dbReference type="InterPro" id="IPR007492">
    <property type="entry name" value="LytTR_DNA-bd_dom"/>
</dbReference>
<dbReference type="Pfam" id="PF04397">
    <property type="entry name" value="LytTR"/>
    <property type="match status" value="1"/>
</dbReference>
<dbReference type="GO" id="GO:0005829">
    <property type="term" value="C:cytosol"/>
    <property type="evidence" value="ECO:0007669"/>
    <property type="project" value="TreeGrafter"/>
</dbReference>
<dbReference type="Pfam" id="PF00072">
    <property type="entry name" value="Response_reg"/>
    <property type="match status" value="1"/>
</dbReference>
<dbReference type="SUPFAM" id="SSF52172">
    <property type="entry name" value="CheY-like"/>
    <property type="match status" value="1"/>
</dbReference>
<dbReference type="PROSITE" id="PS50110">
    <property type="entry name" value="RESPONSE_REGULATORY"/>
    <property type="match status" value="1"/>
</dbReference>
<dbReference type="KEGG" id="xeu:XSP_000644"/>
<dbReference type="AlphaFoldDB" id="A0A8E4EKR0"/>
<dbReference type="Proteomes" id="UP000515493">
    <property type="component" value="Chromosome"/>
</dbReference>
<dbReference type="EMBL" id="LR824641">
    <property type="protein sequence ID" value="CAD0314219.1"/>
    <property type="molecule type" value="Genomic_DNA"/>
</dbReference>
<feature type="modified residue" description="4-aspartylphosphate" evidence="3">
    <location>
        <position position="58"/>
    </location>
</feature>